<dbReference type="GO" id="GO:0003998">
    <property type="term" value="F:acylphosphatase activity"/>
    <property type="evidence" value="ECO:0007669"/>
    <property type="project" value="UniProtKB-EC"/>
</dbReference>
<dbReference type="KEGG" id="mpad:KEF85_00320"/>
<feature type="domain" description="Acylphosphatase-like" evidence="7">
    <location>
        <begin position="4"/>
        <end position="90"/>
    </location>
</feature>
<reference evidence="8" key="1">
    <citation type="submission" date="2021-04" db="EMBL/GenBank/DDBJ databases">
        <title>Draft genome sequence data of methanotrophic Methylovulum sp. strain S1L and Methylomonas sp. strain S2AM isolated from boreal lake water columns.</title>
        <authorList>
            <person name="Rissanen A.J."/>
            <person name="Mangayil R."/>
            <person name="Svenning M.M."/>
            <person name="Khanongnuch R."/>
        </authorList>
    </citation>
    <scope>NUCLEOTIDE SEQUENCE</scope>
    <source>
        <strain evidence="8">S2AM</strain>
    </source>
</reference>
<dbReference type="PRINTS" id="PR00112">
    <property type="entry name" value="ACYLPHPHTASE"/>
</dbReference>
<comment type="catalytic activity">
    <reaction evidence="4 5">
        <text>an acyl phosphate + H2O = a carboxylate + phosphate + H(+)</text>
        <dbReference type="Rhea" id="RHEA:14965"/>
        <dbReference type="ChEBI" id="CHEBI:15377"/>
        <dbReference type="ChEBI" id="CHEBI:15378"/>
        <dbReference type="ChEBI" id="CHEBI:29067"/>
        <dbReference type="ChEBI" id="CHEBI:43474"/>
        <dbReference type="ChEBI" id="CHEBI:59918"/>
        <dbReference type="EC" id="3.6.1.7"/>
    </reaction>
</comment>
<accession>A0A975RA56</accession>
<evidence type="ECO:0000259" key="7">
    <source>
        <dbReference type="PROSITE" id="PS51160"/>
    </source>
</evidence>
<keyword evidence="5" id="KW-0378">Hydrolase</keyword>
<evidence type="ECO:0000256" key="3">
    <source>
        <dbReference type="ARBA" id="ARBA00015991"/>
    </source>
</evidence>
<dbReference type="Gene3D" id="3.30.70.100">
    <property type="match status" value="1"/>
</dbReference>
<dbReference type="PANTHER" id="PTHR47268">
    <property type="entry name" value="ACYLPHOSPHATASE"/>
    <property type="match status" value="1"/>
</dbReference>
<dbReference type="Proteomes" id="UP000676649">
    <property type="component" value="Chromosome"/>
</dbReference>
<organism evidence="8 9">
    <name type="scientific">Methylomonas paludis</name>
    <dbReference type="NCBI Taxonomy" id="1173101"/>
    <lineage>
        <taxon>Bacteria</taxon>
        <taxon>Pseudomonadati</taxon>
        <taxon>Pseudomonadota</taxon>
        <taxon>Gammaproteobacteria</taxon>
        <taxon>Methylococcales</taxon>
        <taxon>Methylococcaceae</taxon>
        <taxon>Methylomonas</taxon>
    </lineage>
</organism>
<feature type="active site" evidence="5">
    <location>
        <position position="37"/>
    </location>
</feature>
<dbReference type="InterPro" id="IPR017968">
    <property type="entry name" value="Acylphosphatase_CS"/>
</dbReference>
<dbReference type="Pfam" id="PF00708">
    <property type="entry name" value="Acylphosphatase"/>
    <property type="match status" value="1"/>
</dbReference>
<feature type="active site" evidence="5">
    <location>
        <position position="19"/>
    </location>
</feature>
<gene>
    <name evidence="8" type="ORF">KEF85_00320</name>
</gene>
<evidence type="ECO:0000256" key="1">
    <source>
        <dbReference type="ARBA" id="ARBA00005614"/>
    </source>
</evidence>
<dbReference type="InterPro" id="IPR020456">
    <property type="entry name" value="Acylphosphatase"/>
</dbReference>
<evidence type="ECO:0000313" key="8">
    <source>
        <dbReference type="EMBL" id="QWF70983.1"/>
    </source>
</evidence>
<protein>
    <recommendedName>
        <fullName evidence="3 5">acylphosphatase</fullName>
        <ecNumber evidence="2 5">3.6.1.7</ecNumber>
    </recommendedName>
</protein>
<dbReference type="SUPFAM" id="SSF54975">
    <property type="entry name" value="Acylphosphatase/BLUF domain-like"/>
    <property type="match status" value="1"/>
</dbReference>
<evidence type="ECO:0000256" key="4">
    <source>
        <dbReference type="ARBA" id="ARBA00047645"/>
    </source>
</evidence>
<dbReference type="RefSeq" id="WP_215582510.1">
    <property type="nucleotide sequence ID" value="NZ_CP073754.1"/>
</dbReference>
<dbReference type="PROSITE" id="PS00150">
    <property type="entry name" value="ACYLPHOSPHATASE_1"/>
    <property type="match status" value="1"/>
</dbReference>
<sequence length="90" mass="10187">MTHSVEITVKGRVQGVYFRAYTRKQALKLNVRGYVENLENGDVKLIAKGQPKAVQELIAWCHNGPLLAKVNQVIVIECHVGEEFADFHIR</sequence>
<evidence type="ECO:0000256" key="5">
    <source>
        <dbReference type="PROSITE-ProRule" id="PRU00520"/>
    </source>
</evidence>
<dbReference type="PANTHER" id="PTHR47268:SF4">
    <property type="entry name" value="ACYLPHOSPHATASE"/>
    <property type="match status" value="1"/>
</dbReference>
<comment type="similarity">
    <text evidence="1 6">Belongs to the acylphosphatase family.</text>
</comment>
<proteinExistence type="inferred from homology"/>
<evidence type="ECO:0000313" key="9">
    <source>
        <dbReference type="Proteomes" id="UP000676649"/>
    </source>
</evidence>
<dbReference type="PROSITE" id="PS51160">
    <property type="entry name" value="ACYLPHOSPHATASE_3"/>
    <property type="match status" value="1"/>
</dbReference>
<dbReference type="InterPro" id="IPR001792">
    <property type="entry name" value="Acylphosphatase-like_dom"/>
</dbReference>
<dbReference type="InterPro" id="IPR036046">
    <property type="entry name" value="Acylphosphatase-like_dom_sf"/>
</dbReference>
<name>A0A975RA56_9GAMM</name>
<dbReference type="AlphaFoldDB" id="A0A975RA56"/>
<evidence type="ECO:0000256" key="2">
    <source>
        <dbReference type="ARBA" id="ARBA00012150"/>
    </source>
</evidence>
<dbReference type="EMBL" id="CP073754">
    <property type="protein sequence ID" value="QWF70983.1"/>
    <property type="molecule type" value="Genomic_DNA"/>
</dbReference>
<keyword evidence="9" id="KW-1185">Reference proteome</keyword>
<dbReference type="EC" id="3.6.1.7" evidence="2 5"/>
<evidence type="ECO:0000256" key="6">
    <source>
        <dbReference type="RuleBase" id="RU004168"/>
    </source>
</evidence>